<dbReference type="SUPFAM" id="SSF53448">
    <property type="entry name" value="Nucleotide-diphospho-sugar transferases"/>
    <property type="match status" value="1"/>
</dbReference>
<sequence>MEYATPHRFHSAHPNNAALPVAPWSHLPPPSPALQATVIVPAKNEADALPATLAALAAQTDERGQPLPAGCFEVLVLANNCTDDTAAVVQAFAATHPALVLHVAELTLPPAEAHVGRARRLLMDEAAHRLELAGQPRAAIISTDADTRVAPDWLATTFRELALGVDAVAGRILMEETDRACPVRRCQLQDAAYQLLRVQLETQLDPQPHDPWPRHHQHFGASLAVTVAAYRLVGGLPVVPFLEDEALYQALLRHDLRVRHSPAVRVFTSGRQQGRVAVGLSWQLREWARLGQQQQVVPDPAALVQELNLRRQLRQQWYLDQNGEPLEQVVSGLEEVPAELLASLPNYTAFGTYWEWARPQLIPDPMPQVPLALAISTLRTELARLNNVIMQSVAKNLAC</sequence>
<evidence type="ECO:0000313" key="3">
    <source>
        <dbReference type="Proteomes" id="UP000626554"/>
    </source>
</evidence>
<keyword evidence="3" id="KW-1185">Reference proteome</keyword>
<comment type="caution">
    <text evidence="2">The sequence shown here is derived from an EMBL/GenBank/DDBJ whole genome shotgun (WGS) entry which is preliminary data.</text>
</comment>
<dbReference type="InterPro" id="IPR029044">
    <property type="entry name" value="Nucleotide-diphossugar_trans"/>
</dbReference>
<feature type="domain" description="Glycosyltransferase 2-like" evidence="1">
    <location>
        <begin position="37"/>
        <end position="175"/>
    </location>
</feature>
<dbReference type="Pfam" id="PF00535">
    <property type="entry name" value="Glycos_transf_2"/>
    <property type="match status" value="1"/>
</dbReference>
<dbReference type="InterPro" id="IPR001173">
    <property type="entry name" value="Glyco_trans_2-like"/>
</dbReference>
<dbReference type="RefSeq" id="WP_176899125.1">
    <property type="nucleotide sequence ID" value="NZ_JABKAV010000012.1"/>
</dbReference>
<reference evidence="2 3" key="1">
    <citation type="submission" date="2020-05" db="EMBL/GenBank/DDBJ databases">
        <title>Hymenobacter terrestris sp. nov. and Hymenobacter lapidiphilus sp. nov., isolated from regoliths in Antarctica.</title>
        <authorList>
            <person name="Sedlacek I."/>
            <person name="Pantucek R."/>
            <person name="Zeman M."/>
            <person name="Holochova P."/>
            <person name="Kralova S."/>
            <person name="Stankova E."/>
            <person name="Sedo O."/>
            <person name="Micenkova L."/>
            <person name="Svec P."/>
            <person name="Gupta V."/>
            <person name="Sood U."/>
            <person name="Korpole U.S."/>
            <person name="Lal R."/>
        </authorList>
    </citation>
    <scope>NUCLEOTIDE SEQUENCE [LARGE SCALE GENOMIC DNA]</scope>
    <source>
        <strain evidence="2 3">P5252</strain>
    </source>
</reference>
<dbReference type="InterPro" id="IPR050834">
    <property type="entry name" value="Glycosyltransf_2"/>
</dbReference>
<evidence type="ECO:0000259" key="1">
    <source>
        <dbReference type="Pfam" id="PF00535"/>
    </source>
</evidence>
<dbReference type="PANTHER" id="PTHR43685:SF14">
    <property type="entry name" value="GLYCOSYLTRANSFERASE 2-LIKE DOMAIN-CONTAINING PROTEIN"/>
    <property type="match status" value="1"/>
</dbReference>
<gene>
    <name evidence="2" type="ORF">HW556_06545</name>
</gene>
<name>A0ABX2Q1Y5_9BACT</name>
<organism evidence="2 3">
    <name type="scientific">Hymenobacter terrestris</name>
    <dbReference type="NCBI Taxonomy" id="2748310"/>
    <lineage>
        <taxon>Bacteria</taxon>
        <taxon>Pseudomonadati</taxon>
        <taxon>Bacteroidota</taxon>
        <taxon>Cytophagia</taxon>
        <taxon>Cytophagales</taxon>
        <taxon>Hymenobacteraceae</taxon>
        <taxon>Hymenobacter</taxon>
    </lineage>
</organism>
<dbReference type="EMBL" id="JABKAV010000012">
    <property type="protein sequence ID" value="NVO84534.1"/>
    <property type="molecule type" value="Genomic_DNA"/>
</dbReference>
<dbReference type="Proteomes" id="UP000626554">
    <property type="component" value="Unassembled WGS sequence"/>
</dbReference>
<dbReference type="Gene3D" id="3.90.550.10">
    <property type="entry name" value="Spore Coat Polysaccharide Biosynthesis Protein SpsA, Chain A"/>
    <property type="match status" value="1"/>
</dbReference>
<accession>A0ABX2Q1Y5</accession>
<proteinExistence type="predicted"/>
<protein>
    <submittedName>
        <fullName evidence="2">Glycosyltransferase</fullName>
    </submittedName>
</protein>
<evidence type="ECO:0000313" key="2">
    <source>
        <dbReference type="EMBL" id="NVO84534.1"/>
    </source>
</evidence>
<dbReference type="PANTHER" id="PTHR43685">
    <property type="entry name" value="GLYCOSYLTRANSFERASE"/>
    <property type="match status" value="1"/>
</dbReference>